<proteinExistence type="predicted"/>
<dbReference type="EMBL" id="AP027272">
    <property type="protein sequence ID" value="BDX07423.1"/>
    <property type="molecule type" value="Genomic_DNA"/>
</dbReference>
<organism evidence="2 3">
    <name type="scientific">Planctobacterium marinum</name>
    <dbReference type="NCBI Taxonomy" id="1631968"/>
    <lineage>
        <taxon>Bacteria</taxon>
        <taxon>Pseudomonadati</taxon>
        <taxon>Pseudomonadota</taxon>
        <taxon>Gammaproteobacteria</taxon>
        <taxon>Alteromonadales</taxon>
        <taxon>Alteromonadaceae</taxon>
        <taxon>Planctobacterium</taxon>
    </lineage>
</organism>
<dbReference type="GO" id="GO:0047372">
    <property type="term" value="F:monoacylglycerol lipase activity"/>
    <property type="evidence" value="ECO:0007669"/>
    <property type="project" value="TreeGrafter"/>
</dbReference>
<dbReference type="PRINTS" id="PR00412">
    <property type="entry name" value="EPOXHYDRLASE"/>
</dbReference>
<dbReference type="InterPro" id="IPR050266">
    <property type="entry name" value="AB_hydrolase_sf"/>
</dbReference>
<keyword evidence="3" id="KW-1185">Reference proteome</keyword>
<dbReference type="KEGG" id="pmaw:MACH26_29440"/>
<dbReference type="Proteomes" id="UP001333710">
    <property type="component" value="Chromosome"/>
</dbReference>
<gene>
    <name evidence="2" type="ORF">MACH26_29440</name>
</gene>
<dbReference type="InterPro" id="IPR000073">
    <property type="entry name" value="AB_hydrolase_1"/>
</dbReference>
<dbReference type="GO" id="GO:0016020">
    <property type="term" value="C:membrane"/>
    <property type="evidence" value="ECO:0007669"/>
    <property type="project" value="TreeGrafter"/>
</dbReference>
<dbReference type="Pfam" id="PF00561">
    <property type="entry name" value="Abhydrolase_1"/>
    <property type="match status" value="1"/>
</dbReference>
<dbReference type="InterPro" id="IPR029058">
    <property type="entry name" value="AB_hydrolase_fold"/>
</dbReference>
<name>A0AA48HX02_9ALTE</name>
<dbReference type="SUPFAM" id="SSF53474">
    <property type="entry name" value="alpha/beta-Hydrolases"/>
    <property type="match status" value="1"/>
</dbReference>
<evidence type="ECO:0000313" key="3">
    <source>
        <dbReference type="Proteomes" id="UP001333710"/>
    </source>
</evidence>
<accession>A0AA48HX02</accession>
<dbReference type="Gene3D" id="3.40.50.1820">
    <property type="entry name" value="alpha/beta hydrolase"/>
    <property type="match status" value="1"/>
</dbReference>
<feature type="domain" description="AB hydrolase-1" evidence="1">
    <location>
        <begin position="34"/>
        <end position="275"/>
    </location>
</feature>
<dbReference type="PANTHER" id="PTHR43798">
    <property type="entry name" value="MONOACYLGLYCEROL LIPASE"/>
    <property type="match status" value="1"/>
</dbReference>
<keyword evidence="2" id="KW-0378">Hydrolase</keyword>
<evidence type="ECO:0000259" key="1">
    <source>
        <dbReference type="Pfam" id="PF00561"/>
    </source>
</evidence>
<reference evidence="2" key="1">
    <citation type="submission" date="2023-01" db="EMBL/GenBank/DDBJ databases">
        <title>Complete genome sequence of Planctobacterium marinum strain Dej080120_11.</title>
        <authorList>
            <person name="Ueki S."/>
            <person name="Maruyama F."/>
        </authorList>
    </citation>
    <scope>NUCLEOTIDE SEQUENCE</scope>
    <source>
        <strain evidence="2">Dej080120_11</strain>
    </source>
</reference>
<dbReference type="GO" id="GO:0046464">
    <property type="term" value="P:acylglycerol catabolic process"/>
    <property type="evidence" value="ECO:0007669"/>
    <property type="project" value="TreeGrafter"/>
</dbReference>
<sequence>MPYATLKEYIQTVNYLTVNERRLAWWQHHAPGKPVILFIHGFPSASWDWHHQWADLSTDYHLVSMDMLGYGLSDKPVPYGYTLAEQARFYLALLAHLNISKCHVLAHDYGDSVAQELLHMVETEQTQIQLSSITFLNGGLFSESHRPLLTQKLLKSVIGPWAVKFLNERSLEGSFKRIFGPQTPPKKHEIATLWQLLQINNGVKAMPYLLQYIDERKQRRQDWLDAMQSTQVPMLFINGRHDPISGEHMRLRWQQLLPHAPTCSLPVGHYPQIESAQRVTEVFMNFIANSN</sequence>
<dbReference type="AlphaFoldDB" id="A0AA48HX02"/>
<dbReference type="RefSeq" id="WP_338293428.1">
    <property type="nucleotide sequence ID" value="NZ_AP027272.1"/>
</dbReference>
<evidence type="ECO:0000313" key="2">
    <source>
        <dbReference type="EMBL" id="BDX07423.1"/>
    </source>
</evidence>
<dbReference type="PANTHER" id="PTHR43798:SF33">
    <property type="entry name" value="HYDROLASE, PUTATIVE (AFU_ORTHOLOGUE AFUA_2G14860)-RELATED"/>
    <property type="match status" value="1"/>
</dbReference>
<dbReference type="InterPro" id="IPR000639">
    <property type="entry name" value="Epox_hydrolase-like"/>
</dbReference>
<protein>
    <submittedName>
        <fullName evidence="2">Epoxide hydrolase</fullName>
    </submittedName>
</protein>